<protein>
    <submittedName>
        <fullName evidence="3">Uncharacterized protein</fullName>
    </submittedName>
</protein>
<feature type="compositionally biased region" description="Low complexity" evidence="1">
    <location>
        <begin position="174"/>
        <end position="184"/>
    </location>
</feature>
<keyword evidence="4" id="KW-1185">Reference proteome</keyword>
<gene>
    <name evidence="3" type="primary">g2945</name>
    <name evidence="3" type="ORF">EsDP_00002945</name>
</gene>
<evidence type="ECO:0000313" key="4">
    <source>
        <dbReference type="Proteomes" id="UP001562357"/>
    </source>
</evidence>
<dbReference type="EMBL" id="BAAFGZ010000085">
    <property type="protein sequence ID" value="GAB0134580.1"/>
    <property type="molecule type" value="Genomic_DNA"/>
</dbReference>
<proteinExistence type="predicted"/>
<feature type="compositionally biased region" description="Basic and acidic residues" evidence="1">
    <location>
        <begin position="198"/>
        <end position="208"/>
    </location>
</feature>
<accession>A0ABQ0CMA6</accession>
<keyword evidence="2" id="KW-0732">Signal</keyword>
<feature type="chain" id="PRO_5046695833" evidence="2">
    <location>
        <begin position="21"/>
        <end position="340"/>
    </location>
</feature>
<feature type="signal peptide" evidence="2">
    <location>
        <begin position="1"/>
        <end position="20"/>
    </location>
</feature>
<feature type="compositionally biased region" description="Polar residues" evidence="1">
    <location>
        <begin position="49"/>
        <end position="60"/>
    </location>
</feature>
<reference evidence="4" key="1">
    <citation type="submission" date="2024-06" db="EMBL/GenBank/DDBJ databases">
        <title>Draft Genome Sequences of Epichloe bromicola Strains Isolated from Elymus ciliaris.</title>
        <authorList>
            <consortium name="Epichloe bromicola genome sequencing consortium"/>
            <person name="Miura A."/>
            <person name="Imano S."/>
            <person name="Ashida A."/>
            <person name="Sato I."/>
            <person name="Chiba S."/>
            <person name="Tanaka A."/>
            <person name="Camagna M."/>
            <person name="Takemoto D."/>
        </authorList>
    </citation>
    <scope>NUCLEOTIDE SEQUENCE [LARGE SCALE GENOMIC DNA]</scope>
    <source>
        <strain evidence="4">DP</strain>
    </source>
</reference>
<feature type="region of interest" description="Disordered" evidence="1">
    <location>
        <begin position="22"/>
        <end position="208"/>
    </location>
</feature>
<comment type="caution">
    <text evidence="3">The sequence shown here is derived from an EMBL/GenBank/DDBJ whole genome shotgun (WGS) entry which is preliminary data.</text>
</comment>
<name>A0ABQ0CMA6_9HYPO</name>
<feature type="compositionally biased region" description="Polar residues" evidence="1">
    <location>
        <begin position="69"/>
        <end position="79"/>
    </location>
</feature>
<dbReference type="Proteomes" id="UP001562357">
    <property type="component" value="Unassembled WGS sequence"/>
</dbReference>
<evidence type="ECO:0000256" key="2">
    <source>
        <dbReference type="SAM" id="SignalP"/>
    </source>
</evidence>
<evidence type="ECO:0000313" key="3">
    <source>
        <dbReference type="EMBL" id="GAB0134580.1"/>
    </source>
</evidence>
<feature type="compositionally biased region" description="Low complexity" evidence="1">
    <location>
        <begin position="286"/>
        <end position="300"/>
    </location>
</feature>
<feature type="compositionally biased region" description="Basic residues" evidence="1">
    <location>
        <begin position="109"/>
        <end position="173"/>
    </location>
</feature>
<sequence length="340" mass="36078">MKVSELFTYAVVISTQLATALPATSVDEGQDDQPTSGVAEFAGALDARGSNNGNNSSTPANRVGDVNDGAQNAPPSTRGVQPGNKDAGGHVQTSSDGEDNGASDDALSKRGKGGKAQAAKKRGKRRGKKRGKRRVRKGTRTRARKGGKRGKKRTRTRARKGGKRGRKGGKRGGARANAKNNKNNKNNRKTQSNHNHRRADLDRADEQVRGVPDRFPKRQEQLDSFQPFSGVEDFLQERGADFVFVKRDDAADEGQDSGVFAAAADDEEAAVFSRDEGSVEAEAEPQADGAAFEAAEAAEATGDVSAFADANEQQEEPAAVATSQEEVRALAEEDGDGLDD</sequence>
<organism evidence="3 4">
    <name type="scientific">Epichloe bromicola</name>
    <dbReference type="NCBI Taxonomy" id="79588"/>
    <lineage>
        <taxon>Eukaryota</taxon>
        <taxon>Fungi</taxon>
        <taxon>Dikarya</taxon>
        <taxon>Ascomycota</taxon>
        <taxon>Pezizomycotina</taxon>
        <taxon>Sordariomycetes</taxon>
        <taxon>Hypocreomycetidae</taxon>
        <taxon>Hypocreales</taxon>
        <taxon>Clavicipitaceae</taxon>
        <taxon>Epichloe</taxon>
    </lineage>
</organism>
<evidence type="ECO:0000256" key="1">
    <source>
        <dbReference type="SAM" id="MobiDB-lite"/>
    </source>
</evidence>
<feature type="region of interest" description="Disordered" evidence="1">
    <location>
        <begin position="273"/>
        <end position="340"/>
    </location>
</feature>